<dbReference type="EMBL" id="JAWXYB010000018">
    <property type="protein sequence ID" value="MDX5931494.1"/>
    <property type="molecule type" value="Genomic_DNA"/>
</dbReference>
<dbReference type="RefSeq" id="WP_319614403.1">
    <property type="nucleotide sequence ID" value="NZ_JAWXYB010000018.1"/>
</dbReference>
<sequence length="61" mass="6437">MKNLTLGLALLTAIGTFAPVAAQAAPFFTPHAKIVQEINHSYGTQFKVPGQATNQANNAQN</sequence>
<evidence type="ECO:0000313" key="2">
    <source>
        <dbReference type="EMBL" id="MDX5931494.1"/>
    </source>
</evidence>
<proteinExistence type="predicted"/>
<keyword evidence="3" id="KW-1185">Reference proteome</keyword>
<name>A0AAW9DR06_ACIAO</name>
<evidence type="ECO:0000313" key="3">
    <source>
        <dbReference type="Proteomes" id="UP001279553"/>
    </source>
</evidence>
<protein>
    <submittedName>
        <fullName evidence="2">Uncharacterized protein</fullName>
    </submittedName>
</protein>
<accession>A0AAW9DR06</accession>
<feature type="signal peptide" evidence="1">
    <location>
        <begin position="1"/>
        <end position="24"/>
    </location>
</feature>
<reference evidence="2 3" key="1">
    <citation type="submission" date="2023-11" db="EMBL/GenBank/DDBJ databases">
        <title>MicrobeMod: A computational toolkit for identifying prokaryotic methylation and restriction-modification with nanopore sequencing.</title>
        <authorList>
            <person name="Crits-Christoph A."/>
            <person name="Kang S.C."/>
            <person name="Lee H."/>
            <person name="Ostrov N."/>
        </authorList>
    </citation>
    <scope>NUCLEOTIDE SEQUENCE [LARGE SCALE GENOMIC DNA]</scope>
    <source>
        <strain evidence="2 3">DSMZ 700</strain>
    </source>
</reference>
<comment type="caution">
    <text evidence="2">The sequence shown here is derived from an EMBL/GenBank/DDBJ whole genome shotgun (WGS) entry which is preliminary data.</text>
</comment>
<gene>
    <name evidence="2" type="ORF">SIL87_12010</name>
</gene>
<feature type="chain" id="PRO_5043981741" evidence="1">
    <location>
        <begin position="25"/>
        <end position="61"/>
    </location>
</feature>
<dbReference type="AlphaFoldDB" id="A0AAW9DR06"/>
<organism evidence="2 3">
    <name type="scientific">Acidiphilium acidophilum</name>
    <name type="common">Thiobacillus acidophilus</name>
    <dbReference type="NCBI Taxonomy" id="76588"/>
    <lineage>
        <taxon>Bacteria</taxon>
        <taxon>Pseudomonadati</taxon>
        <taxon>Pseudomonadota</taxon>
        <taxon>Alphaproteobacteria</taxon>
        <taxon>Acetobacterales</taxon>
        <taxon>Acidocellaceae</taxon>
        <taxon>Acidiphilium</taxon>
    </lineage>
</organism>
<keyword evidence="1" id="KW-0732">Signal</keyword>
<evidence type="ECO:0000256" key="1">
    <source>
        <dbReference type="SAM" id="SignalP"/>
    </source>
</evidence>
<dbReference type="Proteomes" id="UP001279553">
    <property type="component" value="Unassembled WGS sequence"/>
</dbReference>